<evidence type="ECO:0000313" key="3">
    <source>
        <dbReference type="Proteomes" id="UP000276542"/>
    </source>
</evidence>
<keyword evidence="1" id="KW-0732">Signal</keyword>
<comment type="caution">
    <text evidence="2">The sequence shown here is derived from an EMBL/GenBank/DDBJ whole genome shotgun (WGS) entry which is preliminary data.</text>
</comment>
<gene>
    <name evidence="2" type="ORF">D4739_08665</name>
</gene>
<dbReference type="Gene3D" id="2.60.40.4070">
    <property type="match status" value="1"/>
</dbReference>
<name>A0A3A5H6F7_9ACTN</name>
<sequence length="491" mass="51898">MTFTLPRAHVALALGLLIAVLGLPTAAHATDVPPPEVAWPSVTRFNPTLTTYTFTVDDTAASDSGDLYAVWGLERSLIPHQGEFTMTFAEDGWNRIEVERCVAEVCTPTGVTSDLLNVRRSAVVSAHTVEGLSRELTVTAGYSIDLEGSLESGRWWVTTAGGGPEVVSGPLTTNQFQVALPEGTPDGEYLIWAEGIVNTADYGTLVAAPFSTQFTIDRTAATAAVSIPTIFNPAVDGYRDVLRYTVTPNEHMGSVEAQVFGPTGAEWTWPAAMVAGAGETVAFDWDGRSAFNGSLAPEGTYTVRISLLDAAGNTSTINRFVTLDHARLQTRTFRRTVSAAGSTVDKHVGRCSVLRRPSLRGWAGSLGYYSNKRCRAGSAASQVTTVNGLLVPKAFQGKYKTLSISTYGGAARGYPRSGLGFGILRASDDSLVGLRRLGPALGAHSGGSFAASGLVHGKSTTPAVFWAAGTGGGQRYDVKNFTVTLTYTVLA</sequence>
<dbReference type="Proteomes" id="UP000276542">
    <property type="component" value="Unassembled WGS sequence"/>
</dbReference>
<evidence type="ECO:0000256" key="1">
    <source>
        <dbReference type="SAM" id="SignalP"/>
    </source>
</evidence>
<dbReference type="AlphaFoldDB" id="A0A3A5H6F7"/>
<feature type="signal peptide" evidence="1">
    <location>
        <begin position="1"/>
        <end position="29"/>
    </location>
</feature>
<evidence type="ECO:0000313" key="2">
    <source>
        <dbReference type="EMBL" id="RJS46276.1"/>
    </source>
</evidence>
<dbReference type="RefSeq" id="WP_120060249.1">
    <property type="nucleotide sequence ID" value="NZ_QYRP01000002.1"/>
</dbReference>
<evidence type="ECO:0008006" key="4">
    <source>
        <dbReference type="Google" id="ProtNLM"/>
    </source>
</evidence>
<dbReference type="OrthoDB" id="3787763at2"/>
<organism evidence="2 3">
    <name type="scientific">Nocardioides cavernaquae</name>
    <dbReference type="NCBI Taxonomy" id="2321396"/>
    <lineage>
        <taxon>Bacteria</taxon>
        <taxon>Bacillati</taxon>
        <taxon>Actinomycetota</taxon>
        <taxon>Actinomycetes</taxon>
        <taxon>Propionibacteriales</taxon>
        <taxon>Nocardioidaceae</taxon>
        <taxon>Nocardioides</taxon>
    </lineage>
</organism>
<accession>A0A3A5H6F7</accession>
<protein>
    <recommendedName>
        <fullName evidence="4">FlgD Ig-like domain-containing protein</fullName>
    </recommendedName>
</protein>
<reference evidence="3" key="1">
    <citation type="submission" date="2018-09" db="EMBL/GenBank/DDBJ databases">
        <authorList>
            <person name="Zhu H."/>
        </authorList>
    </citation>
    <scope>NUCLEOTIDE SEQUENCE [LARGE SCALE GENOMIC DNA]</scope>
    <source>
        <strain evidence="3">K1W22B-1</strain>
    </source>
</reference>
<feature type="chain" id="PRO_5017481113" description="FlgD Ig-like domain-containing protein" evidence="1">
    <location>
        <begin position="30"/>
        <end position="491"/>
    </location>
</feature>
<dbReference type="EMBL" id="QYRP01000002">
    <property type="protein sequence ID" value="RJS46276.1"/>
    <property type="molecule type" value="Genomic_DNA"/>
</dbReference>
<keyword evidence="3" id="KW-1185">Reference proteome</keyword>
<proteinExistence type="predicted"/>